<sequence length="293" mass="31970">MDMTHGVTAAVSSLKPEKNDANIGKVLLDLGKLTPDEAERVLRLQKQENIRFGEAALRLGFINESDIRQALSVQFEYPYLQPNEGGFSPDLVAAYQPFSKQVEALRALRTQLILRWFSEGNKALAVVAAKSGDGCSYIAANLAIVFSQLGEKTLLIDGNLRDPVQHRNFNLSEQRGLSDILIGRSDLEVITHLGAFENLSVLGAGTIPPNPQELLARPAFTDLMNKVMGDYDVIIVDTSSTEHSSDAQSVASRCRGTLAISRVNETRMHELTSLKEHLSGVGVRIVGAVANQF</sequence>
<dbReference type="InterPro" id="IPR050445">
    <property type="entry name" value="Bact_polysacc_biosynth/exp"/>
</dbReference>
<dbReference type="PANTHER" id="PTHR32309">
    <property type="entry name" value="TYROSINE-PROTEIN KINASE"/>
    <property type="match status" value="1"/>
</dbReference>
<organism evidence="3">
    <name type="scientific">Methylobacillus sp. (strain 12S)</name>
    <dbReference type="NCBI Taxonomy" id="94001"/>
    <lineage>
        <taxon>Bacteria</taxon>
        <taxon>Pseudomonadati</taxon>
        <taxon>Pseudomonadota</taxon>
        <taxon>Betaproteobacteria</taxon>
        <taxon>Nitrosomonadales</taxon>
        <taxon>Methylophilaceae</taxon>
        <taxon>Methylobacillus</taxon>
    </lineage>
</organism>
<dbReference type="CDD" id="cd05387">
    <property type="entry name" value="BY-kinase"/>
    <property type="match status" value="1"/>
</dbReference>
<dbReference type="GO" id="GO:0004713">
    <property type="term" value="F:protein tyrosine kinase activity"/>
    <property type="evidence" value="ECO:0007669"/>
    <property type="project" value="TreeGrafter"/>
</dbReference>
<dbReference type="GO" id="GO:0005886">
    <property type="term" value="C:plasma membrane"/>
    <property type="evidence" value="ECO:0007669"/>
    <property type="project" value="TreeGrafter"/>
</dbReference>
<keyword evidence="2" id="KW-0067">ATP-binding</keyword>
<dbReference type="EMBL" id="AB062506">
    <property type="protein sequence ID" value="BAC55137.1"/>
    <property type="molecule type" value="Genomic_DNA"/>
</dbReference>
<dbReference type="AlphaFoldDB" id="Q83VR2"/>
<dbReference type="InterPro" id="IPR005702">
    <property type="entry name" value="Wzc-like_C"/>
</dbReference>
<reference evidence="3" key="1">
    <citation type="journal article" date="2003" name="Microbiology">
        <title>Genes involved in the synthesis of the exopolysaccharide methanolan by the obligate methylotroph Methylobacillus sp strain 12S.</title>
        <authorList>
            <person name="Yoshida T."/>
            <person name="Ayabe Y."/>
            <person name="Yasunaga M."/>
            <person name="Usami Y."/>
            <person name="Habe H."/>
            <person name="Nojiri H."/>
            <person name="Omori T."/>
        </authorList>
    </citation>
    <scope>NUCLEOTIDE SEQUENCE</scope>
    <source>
        <strain evidence="3">12S</strain>
    </source>
</reference>
<dbReference type="PANTHER" id="PTHR32309:SF13">
    <property type="entry name" value="FERRIC ENTEROBACTIN TRANSPORT PROTEIN FEPE"/>
    <property type="match status" value="1"/>
</dbReference>
<keyword evidence="1" id="KW-0547">Nucleotide-binding</keyword>
<dbReference type="InterPro" id="IPR027417">
    <property type="entry name" value="P-loop_NTPase"/>
</dbReference>
<gene>
    <name evidence="3" type="primary">epsG</name>
</gene>
<name>Q83VR2_METS1</name>
<proteinExistence type="predicted"/>
<dbReference type="Gene3D" id="1.10.40.70">
    <property type="match status" value="1"/>
</dbReference>
<protein>
    <submittedName>
        <fullName evidence="3">EpsG</fullName>
    </submittedName>
</protein>
<dbReference type="SUPFAM" id="SSF52540">
    <property type="entry name" value="P-loop containing nucleoside triphosphate hydrolases"/>
    <property type="match status" value="1"/>
</dbReference>
<dbReference type="NCBIfam" id="TIGR03029">
    <property type="entry name" value="EpsG"/>
    <property type="match status" value="1"/>
</dbReference>
<dbReference type="InterPro" id="IPR037257">
    <property type="entry name" value="T2SS_E_N_sf"/>
</dbReference>
<dbReference type="GO" id="GO:0005524">
    <property type="term" value="F:ATP binding"/>
    <property type="evidence" value="ECO:0007669"/>
    <property type="project" value="UniProtKB-KW"/>
</dbReference>
<evidence type="ECO:0000256" key="2">
    <source>
        <dbReference type="ARBA" id="ARBA00022840"/>
    </source>
</evidence>
<dbReference type="NCBIfam" id="TIGR01007">
    <property type="entry name" value="eps_fam"/>
    <property type="match status" value="1"/>
</dbReference>
<dbReference type="SUPFAM" id="SSF160246">
    <property type="entry name" value="EspE N-terminal domain-like"/>
    <property type="match status" value="1"/>
</dbReference>
<dbReference type="InterPro" id="IPR017479">
    <property type="entry name" value="Tyr_kinase_chain_length_EpsG"/>
</dbReference>
<accession>Q83VR2</accession>
<evidence type="ECO:0000313" key="3">
    <source>
        <dbReference type="EMBL" id="BAC55137.1"/>
    </source>
</evidence>
<evidence type="ECO:0000256" key="1">
    <source>
        <dbReference type="ARBA" id="ARBA00022741"/>
    </source>
</evidence>
<dbReference type="Gene3D" id="3.40.50.300">
    <property type="entry name" value="P-loop containing nucleotide triphosphate hydrolases"/>
    <property type="match status" value="1"/>
</dbReference>